<comment type="subcellular location">
    <subcellularLocation>
        <location evidence="1">Membrane</location>
        <topology evidence="1">Multi-pass membrane protein</topology>
    </subcellularLocation>
</comment>
<feature type="transmembrane region" description="Helical" evidence="7">
    <location>
        <begin position="99"/>
        <end position="123"/>
    </location>
</feature>
<dbReference type="InParanoid" id="Q016E0"/>
<evidence type="ECO:0000256" key="1">
    <source>
        <dbReference type="ARBA" id="ARBA00004141"/>
    </source>
</evidence>
<feature type="transmembrane region" description="Helical" evidence="7">
    <location>
        <begin position="214"/>
        <end position="240"/>
    </location>
</feature>
<evidence type="ECO:0000256" key="4">
    <source>
        <dbReference type="ARBA" id="ARBA00022989"/>
    </source>
</evidence>
<dbReference type="Pfam" id="PF02133">
    <property type="entry name" value="Transp_cyt_pur"/>
    <property type="match status" value="1"/>
</dbReference>
<dbReference type="GeneID" id="9835306"/>
<evidence type="ECO:0000313" key="9">
    <source>
        <dbReference type="Proteomes" id="UP000009170"/>
    </source>
</evidence>
<dbReference type="AlphaFoldDB" id="Q016E0"/>
<feature type="transmembrane region" description="Helical" evidence="7">
    <location>
        <begin position="295"/>
        <end position="317"/>
    </location>
</feature>
<dbReference type="KEGG" id="ota:OT_ostta06g04110"/>
<keyword evidence="9" id="KW-1185">Reference proteome</keyword>
<feature type="transmembrane region" description="Helical" evidence="7">
    <location>
        <begin position="129"/>
        <end position="149"/>
    </location>
</feature>
<feature type="transmembrane region" description="Helical" evidence="7">
    <location>
        <begin position="533"/>
        <end position="549"/>
    </location>
</feature>
<dbReference type="PANTHER" id="PTHR30618">
    <property type="entry name" value="NCS1 FAMILY PURINE/PYRIMIDINE TRANSPORTER"/>
    <property type="match status" value="1"/>
</dbReference>
<feature type="transmembrane region" description="Helical" evidence="7">
    <location>
        <begin position="170"/>
        <end position="187"/>
    </location>
</feature>
<feature type="transmembrane region" description="Helical" evidence="7">
    <location>
        <begin position="382"/>
        <end position="409"/>
    </location>
</feature>
<feature type="region of interest" description="Disordered" evidence="6">
    <location>
        <begin position="1"/>
        <end position="45"/>
    </location>
</feature>
<comment type="similarity">
    <text evidence="2">Belongs to the purine-cytosine permease (2.A.39) family.</text>
</comment>
<dbReference type="OMA" id="GWNWRAV"/>
<gene>
    <name evidence="8" type="ORF">OT_ostta06g04110</name>
</gene>
<dbReference type="CDD" id="cd11485">
    <property type="entry name" value="SLC-NCS1sbd_YbbW-like"/>
    <property type="match status" value="1"/>
</dbReference>
<organism evidence="8 9">
    <name type="scientific">Ostreococcus tauri</name>
    <name type="common">Marine green alga</name>
    <dbReference type="NCBI Taxonomy" id="70448"/>
    <lineage>
        <taxon>Eukaryota</taxon>
        <taxon>Viridiplantae</taxon>
        <taxon>Chlorophyta</taxon>
        <taxon>Mamiellophyceae</taxon>
        <taxon>Mamiellales</taxon>
        <taxon>Bathycoccaceae</taxon>
        <taxon>Ostreococcus</taxon>
    </lineage>
</organism>
<evidence type="ECO:0000256" key="7">
    <source>
        <dbReference type="SAM" id="Phobius"/>
    </source>
</evidence>
<feature type="transmembrane region" description="Helical" evidence="7">
    <location>
        <begin position="252"/>
        <end position="275"/>
    </location>
</feature>
<evidence type="ECO:0000256" key="3">
    <source>
        <dbReference type="ARBA" id="ARBA00022692"/>
    </source>
</evidence>
<feature type="compositionally biased region" description="Low complexity" evidence="6">
    <location>
        <begin position="1"/>
        <end position="27"/>
    </location>
</feature>
<dbReference type="PANTHER" id="PTHR30618:SF0">
    <property type="entry name" value="PURINE-URACIL PERMEASE NCS1"/>
    <property type="match status" value="1"/>
</dbReference>
<dbReference type="FunCoup" id="Q016E0">
    <property type="interactions" value="48"/>
</dbReference>
<sequence length="574" mass="60953">MASASPAPASRASRANGWNPARVGSTRGRPRRTVRERARVERASKTIRGTASNDGFAVGDDDVRVLDAREPVDPDERLINDDLAPVTARERTFTTKDVAALWVGIVCCVPAWTLISSVCAIGFSAAEAMTTIAIANVIVLAPMVANGYAGTKYGLGFPVLCRAAFGIRGANVATMARAFVATGWFGIQTNMGGESLLTICRSVLGSASVDGFGVIGWLGMSAPGLACYLAFLAAQLYVVYNGIESIRKLEEYAAPVLIALSLALFAWAMNAAGGLGPMLSAPSAFAAGGAKAGTFHGAIFPVITATVGFWSTLSLNISDFTRYAKSQRVQIVGQAVGLPFFMATFSFIALAVTSCTVVIYGAAIPDPIALVSRMNNGPMTTIIAMGGLVIATLSTNIAANVVAPANALVNAFPKQMSFRRAGFITAALGTAFMPWKLTSGSGYIFVWLIGYAALLGPITGIMIVDFFFIRRRQLDVDALFSMRRDSKYWYANGFNLRALTSFAVGAGLCVPGFLHTVGVNPTCGALFRVLYDNAWFVSFFVGGGLYYALESMRKHQRARPRTPPEGHVVYTFDA</sequence>
<proteinExistence type="inferred from homology"/>
<dbReference type="GO" id="GO:0015205">
    <property type="term" value="F:nucleobase transmembrane transporter activity"/>
    <property type="evidence" value="ECO:0007669"/>
    <property type="project" value="TreeGrafter"/>
</dbReference>
<reference evidence="9" key="1">
    <citation type="journal article" date="2006" name="Proc. Natl. Acad. Sci. U.S.A.">
        <title>Genome analysis of the smallest free-living eukaryote Ostreococcus tauri unveils many unique features.</title>
        <authorList>
            <person name="Derelle E."/>
            <person name="Ferraz C."/>
            <person name="Rombauts S."/>
            <person name="Rouze P."/>
            <person name="Worden A.Z."/>
            <person name="Robbens S."/>
            <person name="Partensky F."/>
            <person name="Degroeve S."/>
            <person name="Echeynie S."/>
            <person name="Cooke R."/>
            <person name="Saeys Y."/>
            <person name="Wuyts J."/>
            <person name="Jabbari K."/>
            <person name="Bowler C."/>
            <person name="Panaud O."/>
            <person name="Piegu B."/>
            <person name="Ball S.G."/>
            <person name="Ral J.-P."/>
            <person name="Bouget F.-Y."/>
            <person name="Piganeau G."/>
            <person name="De Baets B."/>
            <person name="Picard A."/>
            <person name="Delseny M."/>
            <person name="Demaille J."/>
            <person name="Van de Peer Y."/>
            <person name="Moreau H."/>
        </authorList>
    </citation>
    <scope>NUCLEOTIDE SEQUENCE [LARGE SCALE GENOMIC DNA]</scope>
    <source>
        <strain evidence="9">OTTH 0595 / CCAP 157/2 / RCC745</strain>
    </source>
</reference>
<evidence type="ECO:0000256" key="5">
    <source>
        <dbReference type="ARBA" id="ARBA00023136"/>
    </source>
</evidence>
<feature type="compositionally biased region" description="Basic and acidic residues" evidence="6">
    <location>
        <begin position="33"/>
        <end position="44"/>
    </location>
</feature>
<evidence type="ECO:0000256" key="2">
    <source>
        <dbReference type="ARBA" id="ARBA00008974"/>
    </source>
</evidence>
<reference evidence="8 9" key="2">
    <citation type="journal article" date="2014" name="BMC Genomics">
        <title>An improved genome of the model marine alga Ostreococcus tauri unfolds by assessing Illumina de novo assemblies.</title>
        <authorList>
            <person name="Blanc-Mathieu R."/>
            <person name="Verhelst B."/>
            <person name="Derelle E."/>
            <person name="Rombauts S."/>
            <person name="Bouget F.Y."/>
            <person name="Carre I."/>
            <person name="Chateau A."/>
            <person name="Eyre-Walker A."/>
            <person name="Grimsley N."/>
            <person name="Moreau H."/>
            <person name="Piegu B."/>
            <person name="Rivals E."/>
            <person name="Schackwitz W."/>
            <person name="Van de Peer Y."/>
            <person name="Piganeau G."/>
        </authorList>
    </citation>
    <scope>NUCLEOTIDE SEQUENCE [LARGE SCALE GENOMIC DNA]</scope>
    <source>
        <strain evidence="9">OTTH 0595 / CCAP 157/2 / RCC745</strain>
    </source>
</reference>
<dbReference type="InterPro" id="IPR045225">
    <property type="entry name" value="Uracil/uridine/allantoin_perm"/>
</dbReference>
<dbReference type="GO" id="GO:0005886">
    <property type="term" value="C:plasma membrane"/>
    <property type="evidence" value="ECO:0007669"/>
    <property type="project" value="TreeGrafter"/>
</dbReference>
<protein>
    <submittedName>
        <fullName evidence="8">Permease, cytosine/purines, uracil,thiamine,allantoin</fullName>
    </submittedName>
</protein>
<dbReference type="RefSeq" id="XP_003080073.1">
    <property type="nucleotide sequence ID" value="XM_003080025.1"/>
</dbReference>
<evidence type="ECO:0000256" key="6">
    <source>
        <dbReference type="SAM" id="MobiDB-lite"/>
    </source>
</evidence>
<dbReference type="EMBL" id="CAID01000006">
    <property type="protein sequence ID" value="CAL53721.1"/>
    <property type="molecule type" value="Genomic_DNA"/>
</dbReference>
<accession>Q016E0</accession>
<dbReference type="Gene3D" id="1.10.4160.10">
    <property type="entry name" value="Hydantoin permease"/>
    <property type="match status" value="1"/>
</dbReference>
<dbReference type="OrthoDB" id="2018619at2759"/>
<dbReference type="Proteomes" id="UP000009170">
    <property type="component" value="Unassembled WGS sequence"/>
</dbReference>
<comment type="caution">
    <text evidence="8">The sequence shown here is derived from an EMBL/GenBank/DDBJ whole genome shotgun (WGS) entry which is preliminary data.</text>
</comment>
<keyword evidence="3 7" id="KW-0812">Transmembrane</keyword>
<feature type="transmembrane region" description="Helical" evidence="7">
    <location>
        <begin position="421"/>
        <end position="438"/>
    </location>
</feature>
<feature type="transmembrane region" description="Helical" evidence="7">
    <location>
        <begin position="444"/>
        <end position="468"/>
    </location>
</feature>
<evidence type="ECO:0000313" key="8">
    <source>
        <dbReference type="EMBL" id="CAL53721.1"/>
    </source>
</evidence>
<dbReference type="InterPro" id="IPR001248">
    <property type="entry name" value="Pur-cyt_permease"/>
</dbReference>
<feature type="transmembrane region" description="Helical" evidence="7">
    <location>
        <begin position="338"/>
        <end position="362"/>
    </location>
</feature>
<keyword evidence="5 7" id="KW-0472">Membrane</keyword>
<name>Q016E0_OSTTA</name>
<keyword evidence="4 7" id="KW-1133">Transmembrane helix</keyword>
<feature type="transmembrane region" description="Helical" evidence="7">
    <location>
        <begin position="489"/>
        <end position="513"/>
    </location>
</feature>